<protein>
    <submittedName>
        <fullName evidence="2">Uncharacterized protein</fullName>
    </submittedName>
</protein>
<dbReference type="EMBL" id="LN483121">
    <property type="protein sequence ID" value="CDZ96331.1"/>
    <property type="molecule type" value="Genomic_DNA"/>
</dbReference>
<organism evidence="2">
    <name type="scientific">Phaffia rhodozyma</name>
    <name type="common">Yeast</name>
    <name type="synonym">Xanthophyllomyces dendrorhous</name>
    <dbReference type="NCBI Taxonomy" id="264483"/>
    <lineage>
        <taxon>Eukaryota</taxon>
        <taxon>Fungi</taxon>
        <taxon>Dikarya</taxon>
        <taxon>Basidiomycota</taxon>
        <taxon>Agaricomycotina</taxon>
        <taxon>Tremellomycetes</taxon>
        <taxon>Cystofilobasidiales</taxon>
        <taxon>Mrakiaceae</taxon>
        <taxon>Phaffia</taxon>
    </lineage>
</organism>
<evidence type="ECO:0000256" key="1">
    <source>
        <dbReference type="SAM" id="MobiDB-lite"/>
    </source>
</evidence>
<accession>A0A0F7SE73</accession>
<reference evidence="2" key="1">
    <citation type="submission" date="2014-08" db="EMBL/GenBank/DDBJ databases">
        <authorList>
            <person name="Sharma Rahul"/>
            <person name="Thines Marco"/>
        </authorList>
    </citation>
    <scope>NUCLEOTIDE SEQUENCE</scope>
</reference>
<feature type="region of interest" description="Disordered" evidence="1">
    <location>
        <begin position="1"/>
        <end position="55"/>
    </location>
</feature>
<evidence type="ECO:0000313" key="2">
    <source>
        <dbReference type="EMBL" id="CDZ96331.1"/>
    </source>
</evidence>
<proteinExistence type="predicted"/>
<name>A0A0F7SE73_PHARH</name>
<dbReference type="AlphaFoldDB" id="A0A0F7SE73"/>
<feature type="compositionally biased region" description="Basic and acidic residues" evidence="1">
    <location>
        <begin position="27"/>
        <end position="42"/>
    </location>
</feature>
<sequence length="81" mass="8914">MSVLTGIPRNCPTRGRDEEGSLAAKRIAAERTTRSTREDGDGVKPSSRGRKPRALSLGEPSYILLCGSRTRLGFHKQRSEM</sequence>